<dbReference type="InterPro" id="IPR007694">
    <property type="entry name" value="DNA_helicase_DnaB-like_C"/>
</dbReference>
<proteinExistence type="predicted"/>
<accession>A0AAW9WCQ6</accession>
<evidence type="ECO:0000313" key="2">
    <source>
        <dbReference type="EMBL" id="MTV78232.1"/>
    </source>
</evidence>
<feature type="non-terminal residue" evidence="2">
    <location>
        <position position="1"/>
    </location>
</feature>
<name>A0AAW9WCQ6_STREE</name>
<evidence type="ECO:0000313" key="3">
    <source>
        <dbReference type="Proteomes" id="UP000729182"/>
    </source>
</evidence>
<organism evidence="2 3">
    <name type="scientific">Streptococcus pneumoniae</name>
    <dbReference type="NCBI Taxonomy" id="1313"/>
    <lineage>
        <taxon>Bacteria</taxon>
        <taxon>Bacillati</taxon>
        <taxon>Bacillota</taxon>
        <taxon>Bacilli</taxon>
        <taxon>Lactobacillales</taxon>
        <taxon>Streptococcaceae</taxon>
        <taxon>Streptococcus</taxon>
    </lineage>
</organism>
<evidence type="ECO:0000259" key="1">
    <source>
        <dbReference type="Pfam" id="PF03796"/>
    </source>
</evidence>
<dbReference type="GO" id="GO:0006260">
    <property type="term" value="P:DNA replication"/>
    <property type="evidence" value="ECO:0007669"/>
    <property type="project" value="InterPro"/>
</dbReference>
<dbReference type="EMBL" id="WNHN01000722">
    <property type="protein sequence ID" value="MTV78232.1"/>
    <property type="molecule type" value="Genomic_DNA"/>
</dbReference>
<dbReference type="GO" id="GO:0003678">
    <property type="term" value="F:DNA helicase activity"/>
    <property type="evidence" value="ECO:0007669"/>
    <property type="project" value="InterPro"/>
</dbReference>
<dbReference type="Pfam" id="PF03796">
    <property type="entry name" value="DnaB_C"/>
    <property type="match status" value="1"/>
</dbReference>
<dbReference type="InterPro" id="IPR027417">
    <property type="entry name" value="P-loop_NTPase"/>
</dbReference>
<feature type="non-terminal residue" evidence="2">
    <location>
        <position position="86"/>
    </location>
</feature>
<dbReference type="GO" id="GO:0005524">
    <property type="term" value="F:ATP binding"/>
    <property type="evidence" value="ECO:0007669"/>
    <property type="project" value="InterPro"/>
</dbReference>
<feature type="domain" description="SF4 helicase" evidence="1">
    <location>
        <begin position="52"/>
        <end position="85"/>
    </location>
</feature>
<gene>
    <name evidence="2" type="ORF">GM535_13520</name>
</gene>
<reference evidence="2" key="1">
    <citation type="submission" date="2019-11" db="EMBL/GenBank/DDBJ databases">
        <title>Growth characteristics of pneumococcus vary with the chemical composition of the capsule and with environmental conditions.</title>
        <authorList>
            <person name="Tothpal A."/>
            <person name="Desobry K."/>
            <person name="Joshi S."/>
            <person name="Wyllie A.L."/>
            <person name="Weinberger D.M."/>
        </authorList>
    </citation>
    <scope>NUCLEOTIDE SEQUENCE</scope>
    <source>
        <strain evidence="2">Pnumococcus10A</strain>
    </source>
</reference>
<protein>
    <recommendedName>
        <fullName evidence="1">SF4 helicase domain-containing protein</fullName>
    </recommendedName>
</protein>
<comment type="caution">
    <text evidence="2">The sequence shown here is derived from an EMBL/GenBank/DDBJ whole genome shotgun (WGS) entry which is preliminary data.</text>
</comment>
<dbReference type="Proteomes" id="UP000729182">
    <property type="component" value="Unassembled WGS sequence"/>
</dbReference>
<dbReference type="AlphaFoldDB" id="A0AAW9WCQ6"/>
<sequence>NLSSEEKKAKIEGILQFSKVVKNKTNWVQMGKAIDDYEKFYSDNVGKQIVGYEIGLPKLDWLTGGFRNETLWIIGARPSIGKSALG</sequence>
<dbReference type="RefSeq" id="WP_330163000.1">
    <property type="nucleotide sequence ID" value="NZ_WNHN01000722.1"/>
</dbReference>
<dbReference type="Gene3D" id="3.40.50.300">
    <property type="entry name" value="P-loop containing nucleotide triphosphate hydrolases"/>
    <property type="match status" value="1"/>
</dbReference>